<sequence>MTSMRRITTVLGAAVALSSLAASAANAAGPAPLITPVNPVTELDALAASGIPAEQQAELPKVKNQLAGLSHLRDLNQLHQLTDLAAPVLGLVPAVE</sequence>
<evidence type="ECO:0008006" key="4">
    <source>
        <dbReference type="Google" id="ProtNLM"/>
    </source>
</evidence>
<evidence type="ECO:0000256" key="1">
    <source>
        <dbReference type="SAM" id="SignalP"/>
    </source>
</evidence>
<name>A0ABZ2A6H0_STRNV</name>
<feature type="signal peptide" evidence="1">
    <location>
        <begin position="1"/>
        <end position="27"/>
    </location>
</feature>
<protein>
    <recommendedName>
        <fullName evidence="4">Secreted protein</fullName>
    </recommendedName>
</protein>
<organism evidence="2 3">
    <name type="scientific">Streptomyces niveus</name>
    <name type="common">Streptomyces spheroides</name>
    <dbReference type="NCBI Taxonomy" id="193462"/>
    <lineage>
        <taxon>Bacteria</taxon>
        <taxon>Bacillati</taxon>
        <taxon>Actinomycetota</taxon>
        <taxon>Actinomycetes</taxon>
        <taxon>Kitasatosporales</taxon>
        <taxon>Streptomycetaceae</taxon>
        <taxon>Streptomyces</taxon>
    </lineage>
</organism>
<feature type="chain" id="PRO_5045467403" description="Secreted protein" evidence="1">
    <location>
        <begin position="28"/>
        <end position="96"/>
    </location>
</feature>
<evidence type="ECO:0000313" key="2">
    <source>
        <dbReference type="EMBL" id="WUX54313.1"/>
    </source>
</evidence>
<proteinExistence type="predicted"/>
<reference evidence="2" key="1">
    <citation type="submission" date="2022-10" db="EMBL/GenBank/DDBJ databases">
        <title>The complete genomes of actinobacterial strains from the NBC collection.</title>
        <authorList>
            <person name="Joergensen T.S."/>
            <person name="Alvarez Arevalo M."/>
            <person name="Sterndorff E.B."/>
            <person name="Faurdal D."/>
            <person name="Vuksanovic O."/>
            <person name="Mourched A.-S."/>
            <person name="Charusanti P."/>
            <person name="Shaw S."/>
            <person name="Blin K."/>
            <person name="Weber T."/>
        </authorList>
    </citation>
    <scope>NUCLEOTIDE SEQUENCE</scope>
    <source>
        <strain evidence="2">NBC_01432</strain>
    </source>
</reference>
<keyword evidence="1" id="KW-0732">Signal</keyword>
<dbReference type="EMBL" id="CP109495">
    <property type="protein sequence ID" value="WUX54313.1"/>
    <property type="molecule type" value="Genomic_DNA"/>
</dbReference>
<keyword evidence="3" id="KW-1185">Reference proteome</keyword>
<accession>A0ABZ2A6H0</accession>
<dbReference type="Proteomes" id="UP001432209">
    <property type="component" value="Chromosome"/>
</dbReference>
<evidence type="ECO:0000313" key="3">
    <source>
        <dbReference type="Proteomes" id="UP001432209"/>
    </source>
</evidence>
<gene>
    <name evidence="2" type="ORF">OG442_23680</name>
</gene>